<reference evidence="1" key="2">
    <citation type="journal article" name="Front. Microbiol.">
        <title>Degradative Capacity of Two Strains of Rhodonia placenta: From Phenotype to Genotype.</title>
        <authorList>
            <person name="Kolle M."/>
            <person name="Horta M.A.C."/>
            <person name="Nowrousian M."/>
            <person name="Ohm R.A."/>
            <person name="Benz J.P."/>
            <person name="Pilgard A."/>
        </authorList>
    </citation>
    <scope>NUCLEOTIDE SEQUENCE</scope>
    <source>
        <strain evidence="1">FPRL280</strain>
    </source>
</reference>
<organism evidence="1 2">
    <name type="scientific">Rhodonia placenta</name>
    <dbReference type="NCBI Taxonomy" id="104341"/>
    <lineage>
        <taxon>Eukaryota</taxon>
        <taxon>Fungi</taxon>
        <taxon>Dikarya</taxon>
        <taxon>Basidiomycota</taxon>
        <taxon>Agaricomycotina</taxon>
        <taxon>Agaricomycetes</taxon>
        <taxon>Polyporales</taxon>
        <taxon>Adustoporiaceae</taxon>
        <taxon>Rhodonia</taxon>
    </lineage>
</organism>
<dbReference type="EMBL" id="JADOXO010001557">
    <property type="protein sequence ID" value="KAF9795053.1"/>
    <property type="molecule type" value="Genomic_DNA"/>
</dbReference>
<proteinExistence type="predicted"/>
<protein>
    <submittedName>
        <fullName evidence="1">Uncharacterized protein</fullName>
    </submittedName>
</protein>
<accession>A0A8H7NRA6</accession>
<comment type="caution">
    <text evidence="1">The sequence shown here is derived from an EMBL/GenBank/DDBJ whole genome shotgun (WGS) entry which is preliminary data.</text>
</comment>
<sequence length="19" mass="2431">MKSMREELEHYRAMKKESF</sequence>
<evidence type="ECO:0000313" key="2">
    <source>
        <dbReference type="Proteomes" id="UP000639403"/>
    </source>
</evidence>
<reference evidence="1" key="1">
    <citation type="submission" date="2020-11" db="EMBL/GenBank/DDBJ databases">
        <authorList>
            <person name="Koelle M."/>
            <person name="Horta M.A.C."/>
            <person name="Nowrousian M."/>
            <person name="Ohm R.A."/>
            <person name="Benz P."/>
            <person name="Pilgard A."/>
        </authorList>
    </citation>
    <scope>NUCLEOTIDE SEQUENCE</scope>
    <source>
        <strain evidence="1">FPRL280</strain>
    </source>
</reference>
<name>A0A8H7NRA6_9APHY</name>
<evidence type="ECO:0000313" key="1">
    <source>
        <dbReference type="EMBL" id="KAF9795053.1"/>
    </source>
</evidence>
<dbReference type="Proteomes" id="UP000639403">
    <property type="component" value="Unassembled WGS sequence"/>
</dbReference>
<dbReference type="AlphaFoldDB" id="A0A8H7NRA6"/>
<gene>
    <name evidence="1" type="ORF">IEO21_11117</name>
</gene>